<evidence type="ECO:0000256" key="13">
    <source>
        <dbReference type="ARBA" id="ARBA00023295"/>
    </source>
</evidence>
<evidence type="ECO:0000256" key="4">
    <source>
        <dbReference type="ARBA" id="ARBA00012045"/>
    </source>
</evidence>
<dbReference type="GO" id="GO:0035485">
    <property type="term" value="F:adenine/guanine mispair binding"/>
    <property type="evidence" value="ECO:0007669"/>
    <property type="project" value="TreeGrafter"/>
</dbReference>
<keyword evidence="8 14" id="KW-0227">DNA damage</keyword>
<dbReference type="SUPFAM" id="SSF55811">
    <property type="entry name" value="Nudix"/>
    <property type="match status" value="1"/>
</dbReference>
<gene>
    <name evidence="16" type="ORF">BXY57_0126</name>
</gene>
<keyword evidence="13 14" id="KW-0326">Glycosidase</keyword>
<dbReference type="GO" id="GO:0046872">
    <property type="term" value="F:metal ion binding"/>
    <property type="evidence" value="ECO:0007669"/>
    <property type="project" value="UniProtKB-UniRule"/>
</dbReference>
<evidence type="ECO:0000259" key="15">
    <source>
        <dbReference type="SMART" id="SM00478"/>
    </source>
</evidence>
<dbReference type="GO" id="GO:0032357">
    <property type="term" value="F:oxidized purine DNA binding"/>
    <property type="evidence" value="ECO:0007669"/>
    <property type="project" value="TreeGrafter"/>
</dbReference>
<protein>
    <recommendedName>
        <fullName evidence="5 14">Adenine DNA glycosylase</fullName>
        <ecNumber evidence="4 14">3.2.2.31</ecNumber>
    </recommendedName>
</protein>
<dbReference type="Pfam" id="PF00633">
    <property type="entry name" value="HHH"/>
    <property type="match status" value="1"/>
</dbReference>
<dbReference type="SUPFAM" id="SSF48150">
    <property type="entry name" value="DNA-glycosylase"/>
    <property type="match status" value="1"/>
</dbReference>
<comment type="catalytic activity">
    <reaction evidence="1 14">
        <text>Hydrolyzes free adenine bases from 7,8-dihydro-8-oxoguanine:adenine mismatched double-stranded DNA, leaving an apurinic site.</text>
        <dbReference type="EC" id="3.2.2.31"/>
    </reaction>
</comment>
<dbReference type="InterPro" id="IPR023170">
    <property type="entry name" value="HhH_base_excis_C"/>
</dbReference>
<dbReference type="GO" id="GO:0034039">
    <property type="term" value="F:8-oxo-7,8-dihydroguanine DNA N-glycosylase activity"/>
    <property type="evidence" value="ECO:0007669"/>
    <property type="project" value="TreeGrafter"/>
</dbReference>
<dbReference type="InterPro" id="IPR044298">
    <property type="entry name" value="MIG/MutY"/>
</dbReference>
<proteinExistence type="inferred from homology"/>
<comment type="similarity">
    <text evidence="3 14">Belongs to the Nth/MutY family.</text>
</comment>
<dbReference type="Pfam" id="PF14815">
    <property type="entry name" value="NUDIX_4"/>
    <property type="match status" value="1"/>
</dbReference>
<accession>A0A2M9CRP7</accession>
<keyword evidence="12" id="KW-0234">DNA repair</keyword>
<evidence type="ECO:0000256" key="5">
    <source>
        <dbReference type="ARBA" id="ARBA00022023"/>
    </source>
</evidence>
<evidence type="ECO:0000256" key="14">
    <source>
        <dbReference type="RuleBase" id="RU365096"/>
    </source>
</evidence>
<comment type="caution">
    <text evidence="16">The sequence shown here is derived from an EMBL/GenBank/DDBJ whole genome shotgun (WGS) entry which is preliminary data.</text>
</comment>
<dbReference type="Gene3D" id="1.10.1670.10">
    <property type="entry name" value="Helix-hairpin-Helix base-excision DNA repair enzymes (C-terminal)"/>
    <property type="match status" value="1"/>
</dbReference>
<comment type="function">
    <text evidence="2">Adenine glycosylase active on G-A mispairs. MutY also corrects error-prone DNA synthesis past GO lesions which are due to the oxidatively damaged form of guanine: 7,8-dihydro-8-oxoguanine (8-oxo-dGTP).</text>
</comment>
<keyword evidence="17" id="KW-1185">Reference proteome</keyword>
<dbReference type="NCBIfam" id="TIGR01084">
    <property type="entry name" value="mutY"/>
    <property type="match status" value="1"/>
</dbReference>
<organism evidence="16 17">
    <name type="scientific">Thermoflavifilum aggregans</name>
    <dbReference type="NCBI Taxonomy" id="454188"/>
    <lineage>
        <taxon>Bacteria</taxon>
        <taxon>Pseudomonadati</taxon>
        <taxon>Bacteroidota</taxon>
        <taxon>Chitinophagia</taxon>
        <taxon>Chitinophagales</taxon>
        <taxon>Chitinophagaceae</taxon>
        <taxon>Thermoflavifilum</taxon>
    </lineage>
</organism>
<dbReference type="GO" id="GO:0051539">
    <property type="term" value="F:4 iron, 4 sulfur cluster binding"/>
    <property type="evidence" value="ECO:0007669"/>
    <property type="project" value="UniProtKB-UniRule"/>
</dbReference>
<dbReference type="EC" id="3.2.2.31" evidence="4 14"/>
<dbReference type="CDD" id="cd00056">
    <property type="entry name" value="ENDO3c"/>
    <property type="match status" value="1"/>
</dbReference>
<dbReference type="Gene3D" id="1.10.340.30">
    <property type="entry name" value="Hypothetical protein, domain 2"/>
    <property type="match status" value="1"/>
</dbReference>
<evidence type="ECO:0000256" key="1">
    <source>
        <dbReference type="ARBA" id="ARBA00000843"/>
    </source>
</evidence>
<dbReference type="AlphaFoldDB" id="A0A2M9CRP7"/>
<evidence type="ECO:0000313" key="17">
    <source>
        <dbReference type="Proteomes" id="UP000230000"/>
    </source>
</evidence>
<dbReference type="CDD" id="cd03431">
    <property type="entry name" value="NUDIX_DNA_Glycosylase_C-MutY"/>
    <property type="match status" value="1"/>
</dbReference>
<keyword evidence="7" id="KW-0479">Metal-binding</keyword>
<dbReference type="InterPro" id="IPR011257">
    <property type="entry name" value="DNA_glycosylase"/>
</dbReference>
<evidence type="ECO:0000256" key="8">
    <source>
        <dbReference type="ARBA" id="ARBA00022763"/>
    </source>
</evidence>
<keyword evidence="10 14" id="KW-0408">Iron</keyword>
<dbReference type="Proteomes" id="UP000230000">
    <property type="component" value="Unassembled WGS sequence"/>
</dbReference>
<evidence type="ECO:0000256" key="11">
    <source>
        <dbReference type="ARBA" id="ARBA00023014"/>
    </source>
</evidence>
<evidence type="ECO:0000256" key="7">
    <source>
        <dbReference type="ARBA" id="ARBA00022723"/>
    </source>
</evidence>
<dbReference type="InterPro" id="IPR029119">
    <property type="entry name" value="MutY_C"/>
</dbReference>
<dbReference type="RefSeq" id="WP_100313278.1">
    <property type="nucleotide sequence ID" value="NZ_PGFG01000001.1"/>
</dbReference>
<dbReference type="GO" id="GO:0006298">
    <property type="term" value="P:mismatch repair"/>
    <property type="evidence" value="ECO:0007669"/>
    <property type="project" value="TreeGrafter"/>
</dbReference>
<dbReference type="Pfam" id="PF00730">
    <property type="entry name" value="HhH-GPD"/>
    <property type="match status" value="1"/>
</dbReference>
<feature type="domain" description="HhH-GPD" evidence="15">
    <location>
        <begin position="42"/>
        <end position="193"/>
    </location>
</feature>
<keyword evidence="11" id="KW-0411">Iron-sulfur</keyword>
<evidence type="ECO:0000256" key="12">
    <source>
        <dbReference type="ARBA" id="ARBA00023204"/>
    </source>
</evidence>
<dbReference type="OrthoDB" id="9802365at2"/>
<evidence type="ECO:0000256" key="2">
    <source>
        <dbReference type="ARBA" id="ARBA00002933"/>
    </source>
</evidence>
<sequence length="359" mass="42232">MEFTHQKEFTRLLLAWHRKENRREMPWKGIRDPYRIWLAEIILQQTRVEQGREYYERFVEAYPTLADLAAAREEEVFRLWQGLGYYNRCRNLLHTARELMKSHGGRFPRNYKELLSLKGIGPYTAAAIASFAFDLPHAVVDGNVLRVLSRYFALNMPIDTQAGKKYYTRLANELIPPEEPAIFNQAIMDLGATICKPQAPLCRQCPLASLCKAFQLGKQEQFPVKLTRRTVRERYFHYLVCWFGDHTIIQKREGKDIWRGLYEFPMIEKERLAGTELLQEDTAWKNLMPDGSWQLKGIVERQQQLTHQLISARFFYVETDREPRVLSPQILVHCKQLHQYAFPGIIVKYLRSGQQPLLL</sequence>
<keyword evidence="6" id="KW-0004">4Fe-4S</keyword>
<keyword evidence="9" id="KW-0378">Hydrolase</keyword>
<dbReference type="InterPro" id="IPR003265">
    <property type="entry name" value="HhH-GPD_domain"/>
</dbReference>
<evidence type="ECO:0000256" key="6">
    <source>
        <dbReference type="ARBA" id="ARBA00022485"/>
    </source>
</evidence>
<dbReference type="GO" id="GO:0000701">
    <property type="term" value="F:purine-specific mismatch base pair DNA N-glycosylase activity"/>
    <property type="evidence" value="ECO:0007669"/>
    <property type="project" value="UniProtKB-EC"/>
</dbReference>
<comment type="cofactor">
    <cofactor evidence="14">
        <name>[4Fe-4S] cluster</name>
        <dbReference type="ChEBI" id="CHEBI:49883"/>
    </cofactor>
    <text evidence="14">Binds 1 [4Fe-4S] cluster.</text>
</comment>
<dbReference type="SMART" id="SM00478">
    <property type="entry name" value="ENDO3c"/>
    <property type="match status" value="1"/>
</dbReference>
<dbReference type="PANTHER" id="PTHR42944">
    <property type="entry name" value="ADENINE DNA GLYCOSYLASE"/>
    <property type="match status" value="1"/>
</dbReference>
<dbReference type="InterPro" id="IPR003651">
    <property type="entry name" value="Endonuclease3_FeS-loop_motif"/>
</dbReference>
<evidence type="ECO:0000256" key="10">
    <source>
        <dbReference type="ARBA" id="ARBA00023004"/>
    </source>
</evidence>
<dbReference type="PANTHER" id="PTHR42944:SF1">
    <property type="entry name" value="ADENINE DNA GLYCOSYLASE"/>
    <property type="match status" value="1"/>
</dbReference>
<dbReference type="SMART" id="SM00525">
    <property type="entry name" value="FES"/>
    <property type="match status" value="1"/>
</dbReference>
<evidence type="ECO:0000313" key="16">
    <source>
        <dbReference type="EMBL" id="PJJ74567.1"/>
    </source>
</evidence>
<dbReference type="EMBL" id="PGFG01000001">
    <property type="protein sequence ID" value="PJJ74567.1"/>
    <property type="molecule type" value="Genomic_DNA"/>
</dbReference>
<dbReference type="InterPro" id="IPR015797">
    <property type="entry name" value="NUDIX_hydrolase-like_dom_sf"/>
</dbReference>
<dbReference type="InterPro" id="IPR000445">
    <property type="entry name" value="HhH_motif"/>
</dbReference>
<reference evidence="16 17" key="1">
    <citation type="submission" date="2017-11" db="EMBL/GenBank/DDBJ databases">
        <title>Genomic Encyclopedia of Archaeal and Bacterial Type Strains, Phase II (KMG-II): From Individual Species to Whole Genera.</title>
        <authorList>
            <person name="Goeker M."/>
        </authorList>
    </citation>
    <scope>NUCLEOTIDE SEQUENCE [LARGE SCALE GENOMIC DNA]</scope>
    <source>
        <strain evidence="16 17">DSM 27268</strain>
    </source>
</reference>
<dbReference type="InterPro" id="IPR005760">
    <property type="entry name" value="A/G_AdeGlyc_MutY"/>
</dbReference>
<dbReference type="GO" id="GO:0006284">
    <property type="term" value="P:base-excision repair"/>
    <property type="evidence" value="ECO:0007669"/>
    <property type="project" value="UniProtKB-UniRule"/>
</dbReference>
<name>A0A2M9CRP7_9BACT</name>
<evidence type="ECO:0000256" key="3">
    <source>
        <dbReference type="ARBA" id="ARBA00008343"/>
    </source>
</evidence>
<evidence type="ECO:0000256" key="9">
    <source>
        <dbReference type="ARBA" id="ARBA00022801"/>
    </source>
</evidence>